<name>A0A284VL07_9EURY</name>
<proteinExistence type="predicted"/>
<sequence>MIADIFEIKYHRRHIYWLLERIGFKLVKPYPIHIKKNEKEVERFYSQVLPALQKKAKI</sequence>
<dbReference type="EMBL" id="FZMP01000055">
    <property type="protein sequence ID" value="SNQ59961.1"/>
    <property type="molecule type" value="Genomic_DNA"/>
</dbReference>
<reference evidence="3" key="1">
    <citation type="submission" date="2017-06" db="EMBL/GenBank/DDBJ databases">
        <authorList>
            <person name="Cremers G."/>
        </authorList>
    </citation>
    <scope>NUCLEOTIDE SEQUENCE [LARGE SCALE GENOMIC DNA]</scope>
</reference>
<protein>
    <submittedName>
        <fullName evidence="2">Transposase</fullName>
    </submittedName>
</protein>
<evidence type="ECO:0000259" key="1">
    <source>
        <dbReference type="Pfam" id="PF13592"/>
    </source>
</evidence>
<evidence type="ECO:0000313" key="2">
    <source>
        <dbReference type="EMBL" id="SNQ59961.1"/>
    </source>
</evidence>
<gene>
    <name evidence="2" type="ORF">MNV_1480003</name>
</gene>
<dbReference type="Proteomes" id="UP000218615">
    <property type="component" value="Unassembled WGS sequence"/>
</dbReference>
<evidence type="ECO:0000313" key="3">
    <source>
        <dbReference type="Proteomes" id="UP000218615"/>
    </source>
</evidence>
<accession>A0A284VL07</accession>
<organism evidence="2 3">
    <name type="scientific">Candidatus Methanoperedens nitratireducens</name>
    <dbReference type="NCBI Taxonomy" id="1392998"/>
    <lineage>
        <taxon>Archaea</taxon>
        <taxon>Methanobacteriati</taxon>
        <taxon>Methanobacteriota</taxon>
        <taxon>Stenosarchaea group</taxon>
        <taxon>Methanomicrobia</taxon>
        <taxon>Methanosarcinales</taxon>
        <taxon>ANME-2 cluster</taxon>
        <taxon>Candidatus Methanoperedentaceae</taxon>
        <taxon>Candidatus Methanoperedens</taxon>
    </lineage>
</organism>
<dbReference type="InterPro" id="IPR025959">
    <property type="entry name" value="Winged_HTH_dom"/>
</dbReference>
<dbReference type="Pfam" id="PF13592">
    <property type="entry name" value="HTH_33"/>
    <property type="match status" value="1"/>
</dbReference>
<feature type="domain" description="Winged helix-turn helix" evidence="1">
    <location>
        <begin position="2"/>
        <end position="44"/>
    </location>
</feature>
<dbReference type="AlphaFoldDB" id="A0A284VL07"/>
<keyword evidence="3" id="KW-1185">Reference proteome</keyword>